<dbReference type="Pfam" id="PF04073">
    <property type="entry name" value="tRNA_edit"/>
    <property type="match status" value="1"/>
</dbReference>
<dbReference type="GO" id="GO:0002161">
    <property type="term" value="F:aminoacyl-tRNA deacylase activity"/>
    <property type="evidence" value="ECO:0007669"/>
    <property type="project" value="InterPro"/>
</dbReference>
<dbReference type="AlphaFoldDB" id="A0A382U8H5"/>
<evidence type="ECO:0000259" key="1">
    <source>
        <dbReference type="Pfam" id="PF04073"/>
    </source>
</evidence>
<feature type="domain" description="YbaK/aminoacyl-tRNA synthetase-associated" evidence="1">
    <location>
        <begin position="31"/>
        <end position="153"/>
    </location>
</feature>
<dbReference type="PANTHER" id="PTHR30411:SF1">
    <property type="entry name" value="CYTOPLASMIC PROTEIN"/>
    <property type="match status" value="1"/>
</dbReference>
<accession>A0A382U8H5</accession>
<dbReference type="EMBL" id="UINC01142154">
    <property type="protein sequence ID" value="SVD30322.1"/>
    <property type="molecule type" value="Genomic_DNA"/>
</dbReference>
<dbReference type="PANTHER" id="PTHR30411">
    <property type="entry name" value="CYTOPLASMIC PROTEIN"/>
    <property type="match status" value="1"/>
</dbReference>
<name>A0A382U8H5_9ZZZZ</name>
<sequence length="170" mass="18314">MNEYKKSVASDVVISELNKLKVEYEIMPCDPDLADTASFCENYGISPEDSANAILVVGKSDPKIFTLCILLATHKLDVNGAVRNKLGTKKASFAGGEETENITGMIVGGVTPFGLPSPLPIWVDDAVMERTSIIVGGGSRDQKIRINPNTLLNLKNIEVIENLAKLPEPS</sequence>
<dbReference type="InterPro" id="IPR036754">
    <property type="entry name" value="YbaK/aa-tRNA-synt-asso_dom_sf"/>
</dbReference>
<evidence type="ECO:0000313" key="2">
    <source>
        <dbReference type="EMBL" id="SVD30322.1"/>
    </source>
</evidence>
<reference evidence="2" key="1">
    <citation type="submission" date="2018-05" db="EMBL/GenBank/DDBJ databases">
        <authorList>
            <person name="Lanie J.A."/>
            <person name="Ng W.-L."/>
            <person name="Kazmierczak K.M."/>
            <person name="Andrzejewski T.M."/>
            <person name="Davidsen T.M."/>
            <person name="Wayne K.J."/>
            <person name="Tettelin H."/>
            <person name="Glass J.I."/>
            <person name="Rusch D."/>
            <person name="Podicherti R."/>
            <person name="Tsui H.-C.T."/>
            <person name="Winkler M.E."/>
        </authorList>
    </citation>
    <scope>NUCLEOTIDE SEQUENCE</scope>
</reference>
<dbReference type="SUPFAM" id="SSF55826">
    <property type="entry name" value="YbaK/ProRS associated domain"/>
    <property type="match status" value="1"/>
</dbReference>
<organism evidence="2">
    <name type="scientific">marine metagenome</name>
    <dbReference type="NCBI Taxonomy" id="408172"/>
    <lineage>
        <taxon>unclassified sequences</taxon>
        <taxon>metagenomes</taxon>
        <taxon>ecological metagenomes</taxon>
    </lineage>
</organism>
<dbReference type="InterPro" id="IPR007214">
    <property type="entry name" value="YbaK/aa-tRNA-synth-assoc-dom"/>
</dbReference>
<proteinExistence type="predicted"/>
<protein>
    <recommendedName>
        <fullName evidence="1">YbaK/aminoacyl-tRNA synthetase-associated domain-containing protein</fullName>
    </recommendedName>
</protein>
<gene>
    <name evidence="2" type="ORF">METZ01_LOCUS383176</name>
</gene>
<dbReference type="Gene3D" id="3.90.960.10">
    <property type="entry name" value="YbaK/aminoacyl-tRNA synthetase-associated domain"/>
    <property type="match status" value="1"/>
</dbReference>